<reference evidence="3" key="1">
    <citation type="submission" date="2022-08" db="UniProtKB">
        <authorList>
            <consortium name="EnsemblMetazoa"/>
        </authorList>
    </citation>
    <scope>IDENTIFICATION</scope>
    <source>
        <strain evidence="3">Dongola</strain>
    </source>
</reference>
<dbReference type="KEGG" id="aara:120904366"/>
<organism evidence="3 4">
    <name type="scientific">Anopheles arabiensis</name>
    <name type="common">Mosquito</name>
    <dbReference type="NCBI Taxonomy" id="7173"/>
    <lineage>
        <taxon>Eukaryota</taxon>
        <taxon>Metazoa</taxon>
        <taxon>Ecdysozoa</taxon>
        <taxon>Arthropoda</taxon>
        <taxon>Hexapoda</taxon>
        <taxon>Insecta</taxon>
        <taxon>Pterygota</taxon>
        <taxon>Neoptera</taxon>
        <taxon>Endopterygota</taxon>
        <taxon>Diptera</taxon>
        <taxon>Nematocera</taxon>
        <taxon>Culicoidea</taxon>
        <taxon>Culicidae</taxon>
        <taxon>Anophelinae</taxon>
        <taxon>Anopheles</taxon>
    </lineage>
</organism>
<feature type="compositionally biased region" description="Low complexity" evidence="1">
    <location>
        <begin position="214"/>
        <end position="248"/>
    </location>
</feature>
<dbReference type="VEuPathDB" id="VectorBase:AARA005130"/>
<evidence type="ECO:0000313" key="3">
    <source>
        <dbReference type="EnsemblMetazoa" id="AARA005130-PA"/>
    </source>
</evidence>
<name>A0A182HV13_ANOAR</name>
<dbReference type="RefSeq" id="XP_040170217.1">
    <property type="nucleotide sequence ID" value="XM_040314283.1"/>
</dbReference>
<dbReference type="EnsemblMetazoa" id="AARA005130-RA">
    <property type="protein sequence ID" value="AARA005130-PA"/>
    <property type="gene ID" value="AARA005130"/>
</dbReference>
<dbReference type="Proteomes" id="UP000075840">
    <property type="component" value="Unassembled WGS sequence"/>
</dbReference>
<dbReference type="VEuPathDB" id="VectorBase:AARA21_015289"/>
<feature type="signal peptide" evidence="2">
    <location>
        <begin position="1"/>
        <end position="34"/>
    </location>
</feature>
<dbReference type="EMBL" id="APCN01002489">
    <property type="status" value="NOT_ANNOTATED_CDS"/>
    <property type="molecule type" value="Genomic_DNA"/>
</dbReference>
<feature type="region of interest" description="Disordered" evidence="1">
    <location>
        <begin position="214"/>
        <end position="253"/>
    </location>
</feature>
<protein>
    <submittedName>
        <fullName evidence="3">Uncharacterized protein</fullName>
    </submittedName>
</protein>
<dbReference type="AlphaFoldDB" id="A0A182HV13"/>
<evidence type="ECO:0000256" key="2">
    <source>
        <dbReference type="SAM" id="SignalP"/>
    </source>
</evidence>
<keyword evidence="4" id="KW-1185">Reference proteome</keyword>
<proteinExistence type="predicted"/>
<dbReference type="GeneID" id="120904366"/>
<evidence type="ECO:0000313" key="4">
    <source>
        <dbReference type="Proteomes" id="UP000075840"/>
    </source>
</evidence>
<feature type="chain" id="PRO_5044254678" evidence="2">
    <location>
        <begin position="35"/>
        <end position="265"/>
    </location>
</feature>
<accession>A0A182HV13</accession>
<sequence length="265" mass="26889">MGHTVAAVAMVRSYAAVLFVTVVLLLDVIPAVEPSVNSVERVATVELLPNDLIQVDREQEETIATPVQVIEKHVAKTWQTIVRQMLADTRTGMKHKRTLGAQPNTLVEAVRLLMMLLPFIQAGLIPLPVSSLPVQPGALPVADMAGVMNNPLAVATGAASMGTAVVPPVAASNPYTGTASFPGGSSLSHTPNVQDMATGGVAVYPVGSPGYSQSGSPLSGFGSAPPPSGSVISGPSMMPGSGSMLPGGTNMTPGHAAVGNVATVG</sequence>
<evidence type="ECO:0000256" key="1">
    <source>
        <dbReference type="SAM" id="MobiDB-lite"/>
    </source>
</evidence>
<keyword evidence="2" id="KW-0732">Signal</keyword>